<name>A0ABS6EW01_9CLOT</name>
<protein>
    <submittedName>
        <fullName evidence="1">Pyridoxamine 5'-phosphate oxidase family protein</fullName>
    </submittedName>
</protein>
<organism evidence="1 2">
    <name type="scientific">Clostridium simiarum</name>
    <dbReference type="NCBI Taxonomy" id="2841506"/>
    <lineage>
        <taxon>Bacteria</taxon>
        <taxon>Bacillati</taxon>
        <taxon>Bacillota</taxon>
        <taxon>Clostridia</taxon>
        <taxon>Eubacteriales</taxon>
        <taxon>Clostridiaceae</taxon>
        <taxon>Clostridium</taxon>
    </lineage>
</organism>
<dbReference type="Pfam" id="PF12900">
    <property type="entry name" value="Pyridox_ox_2"/>
    <property type="match status" value="1"/>
</dbReference>
<accession>A0ABS6EW01</accession>
<sequence length="156" mass="17717">MFRELRNSKRQLEDHHLERILNEGEYGVLATIGENQYPYATPLSYVYINNALYFHGASVGHKLDNIKFSDKVSFSVVQNTEVLPAKFTTRYESVIVFGKASTVADEEEKKVALMAFIDKYSPEFKKEGSEYINRAASKTNIVKITIDRATAKGNLK</sequence>
<comment type="caution">
    <text evidence="1">The sequence shown here is derived from an EMBL/GenBank/DDBJ whole genome shotgun (WGS) entry which is preliminary data.</text>
</comment>
<gene>
    <name evidence="1" type="ORF">KQI89_00135</name>
</gene>
<dbReference type="PANTHER" id="PTHR34071:SF2">
    <property type="entry name" value="FLAVIN-NUCLEOTIDE-BINDING PROTEIN"/>
    <property type="match status" value="1"/>
</dbReference>
<dbReference type="RefSeq" id="WP_032121165.1">
    <property type="nucleotide sequence ID" value="NZ_JAHLQL010000001.1"/>
</dbReference>
<dbReference type="Proteomes" id="UP000736583">
    <property type="component" value="Unassembled WGS sequence"/>
</dbReference>
<dbReference type="EMBL" id="JAHLQL010000001">
    <property type="protein sequence ID" value="MBU5590163.1"/>
    <property type="molecule type" value="Genomic_DNA"/>
</dbReference>
<evidence type="ECO:0000313" key="1">
    <source>
        <dbReference type="EMBL" id="MBU5590163.1"/>
    </source>
</evidence>
<dbReference type="SUPFAM" id="SSF50475">
    <property type="entry name" value="FMN-binding split barrel"/>
    <property type="match status" value="1"/>
</dbReference>
<dbReference type="InterPro" id="IPR024747">
    <property type="entry name" value="Pyridox_Oxase-rel"/>
</dbReference>
<keyword evidence="2" id="KW-1185">Reference proteome</keyword>
<dbReference type="InterPro" id="IPR012349">
    <property type="entry name" value="Split_barrel_FMN-bd"/>
</dbReference>
<reference evidence="1 2" key="1">
    <citation type="submission" date="2021-06" db="EMBL/GenBank/DDBJ databases">
        <authorList>
            <person name="Sun Q."/>
            <person name="Li D."/>
        </authorList>
    </citation>
    <scope>NUCLEOTIDE SEQUENCE [LARGE SCALE GENOMIC DNA]</scope>
    <source>
        <strain evidence="1 2">MSJ-4</strain>
    </source>
</reference>
<dbReference type="PANTHER" id="PTHR34071">
    <property type="entry name" value="5-NITROIMIDAZOLE ANTIBIOTICS RESISTANCE PROTEIN, NIMA-FAMILY-RELATED PROTEIN-RELATED"/>
    <property type="match status" value="1"/>
</dbReference>
<proteinExistence type="predicted"/>
<dbReference type="Gene3D" id="2.30.110.10">
    <property type="entry name" value="Electron Transport, Fmn-binding Protein, Chain A"/>
    <property type="match status" value="1"/>
</dbReference>
<evidence type="ECO:0000313" key="2">
    <source>
        <dbReference type="Proteomes" id="UP000736583"/>
    </source>
</evidence>